<dbReference type="InterPro" id="IPR020904">
    <property type="entry name" value="Sc_DH/Rdtase_CS"/>
</dbReference>
<feature type="transmembrane region" description="Helical" evidence="3">
    <location>
        <begin position="223"/>
        <end position="240"/>
    </location>
</feature>
<evidence type="ECO:0008006" key="6">
    <source>
        <dbReference type="Google" id="ProtNLM"/>
    </source>
</evidence>
<accession>A0A7W4W7Y6</accession>
<comment type="similarity">
    <text evidence="1">Belongs to the short-chain dehydrogenases/reductases (SDR) family.</text>
</comment>
<keyword evidence="3" id="KW-0812">Transmembrane</keyword>
<evidence type="ECO:0000256" key="2">
    <source>
        <dbReference type="ARBA" id="ARBA00023002"/>
    </source>
</evidence>
<dbReference type="PROSITE" id="PS00061">
    <property type="entry name" value="ADH_SHORT"/>
    <property type="match status" value="1"/>
</dbReference>
<dbReference type="Proteomes" id="UP000537130">
    <property type="component" value="Unassembled WGS sequence"/>
</dbReference>
<dbReference type="PANTHER" id="PTHR44196:SF3">
    <property type="entry name" value="SHORT CHAIN DEHYDROGENASE FAMILY PROTEIN"/>
    <property type="match status" value="1"/>
</dbReference>
<dbReference type="PANTHER" id="PTHR44196">
    <property type="entry name" value="DEHYDROGENASE/REDUCTASE SDR FAMILY MEMBER 7B"/>
    <property type="match status" value="1"/>
</dbReference>
<dbReference type="GO" id="GO:0016491">
    <property type="term" value="F:oxidoreductase activity"/>
    <property type="evidence" value="ECO:0007669"/>
    <property type="project" value="UniProtKB-KW"/>
</dbReference>
<evidence type="ECO:0000313" key="4">
    <source>
        <dbReference type="EMBL" id="MBB3048507.1"/>
    </source>
</evidence>
<proteinExistence type="inferred from homology"/>
<evidence type="ECO:0000256" key="1">
    <source>
        <dbReference type="ARBA" id="ARBA00006484"/>
    </source>
</evidence>
<dbReference type="InterPro" id="IPR002347">
    <property type="entry name" value="SDR_fam"/>
</dbReference>
<dbReference type="NCBIfam" id="NF005489">
    <property type="entry name" value="PRK07102.1"/>
    <property type="match status" value="1"/>
</dbReference>
<reference evidence="4 5" key="1">
    <citation type="submission" date="2020-08" db="EMBL/GenBank/DDBJ databases">
        <title>Genomic Encyclopedia of Type Strains, Phase III (KMG-III): the genomes of soil and plant-associated and newly described type strains.</title>
        <authorList>
            <person name="Whitman W."/>
        </authorList>
    </citation>
    <scope>NUCLEOTIDE SEQUENCE [LARGE SCALE GENOMIC DNA]</scope>
    <source>
        <strain evidence="4 5">CECT 8654</strain>
    </source>
</reference>
<dbReference type="EMBL" id="JACHWY010000003">
    <property type="protein sequence ID" value="MBB3048507.1"/>
    <property type="molecule type" value="Genomic_DNA"/>
</dbReference>
<sequence>MNILICGATSAIAQATLNRYAERASHVVLLARNAEKLAAVEADFKARSSADVSSVCIDLADHVAFAEAVAQAADQLKGFDLALVAQGSLPDQVRCESDIDYLREAMQVNTESVILCTQTLANAMQKSGRGVLAVIGSVAGDRGRASNFAYGSCKAAVEAYCSGLRARLMPSGVQVLLIKPGMVATPMTAGMDLPGPLVSSADQVAKSIEKAITKRRDVVYAPGYWALIMLVIRLLPGFIFKRLNF</sequence>
<dbReference type="Pfam" id="PF00106">
    <property type="entry name" value="adh_short"/>
    <property type="match status" value="1"/>
</dbReference>
<keyword evidence="3" id="KW-1133">Transmembrane helix</keyword>
<evidence type="ECO:0000313" key="5">
    <source>
        <dbReference type="Proteomes" id="UP000537130"/>
    </source>
</evidence>
<dbReference type="PRINTS" id="PR00081">
    <property type="entry name" value="GDHRDH"/>
</dbReference>
<dbReference type="SUPFAM" id="SSF51735">
    <property type="entry name" value="NAD(P)-binding Rossmann-fold domains"/>
    <property type="match status" value="1"/>
</dbReference>
<protein>
    <recommendedName>
        <fullName evidence="6">Short-chain dehydrogenase</fullName>
    </recommendedName>
</protein>
<gene>
    <name evidence="4" type="ORF">FHR99_002781</name>
</gene>
<keyword evidence="2" id="KW-0560">Oxidoreductase</keyword>
<organism evidence="4 5">
    <name type="scientific">Litorivivens lipolytica</name>
    <dbReference type="NCBI Taxonomy" id="1524264"/>
    <lineage>
        <taxon>Bacteria</taxon>
        <taxon>Pseudomonadati</taxon>
        <taxon>Pseudomonadota</taxon>
        <taxon>Gammaproteobacteria</taxon>
        <taxon>Litorivivens</taxon>
    </lineage>
</organism>
<dbReference type="RefSeq" id="WP_183411291.1">
    <property type="nucleotide sequence ID" value="NZ_JACHWY010000003.1"/>
</dbReference>
<dbReference type="InterPro" id="IPR036291">
    <property type="entry name" value="NAD(P)-bd_dom_sf"/>
</dbReference>
<keyword evidence="5" id="KW-1185">Reference proteome</keyword>
<name>A0A7W4W7Y6_9GAMM</name>
<comment type="caution">
    <text evidence="4">The sequence shown here is derived from an EMBL/GenBank/DDBJ whole genome shotgun (WGS) entry which is preliminary data.</text>
</comment>
<evidence type="ECO:0000256" key="3">
    <source>
        <dbReference type="SAM" id="Phobius"/>
    </source>
</evidence>
<dbReference type="Gene3D" id="3.40.50.720">
    <property type="entry name" value="NAD(P)-binding Rossmann-like Domain"/>
    <property type="match status" value="1"/>
</dbReference>
<keyword evidence="3" id="KW-0472">Membrane</keyword>
<dbReference type="GO" id="GO:0016020">
    <property type="term" value="C:membrane"/>
    <property type="evidence" value="ECO:0007669"/>
    <property type="project" value="TreeGrafter"/>
</dbReference>
<dbReference type="AlphaFoldDB" id="A0A7W4W7Y6"/>